<feature type="region of interest" description="Disordered" evidence="11">
    <location>
        <begin position="155"/>
        <end position="213"/>
    </location>
</feature>
<comment type="subcellular location">
    <subcellularLocation>
        <location evidence="1">Nucleus</location>
    </subcellularLocation>
</comment>
<proteinExistence type="inferred from homology"/>
<keyword evidence="6" id="KW-0067">ATP-binding</keyword>
<dbReference type="InterPro" id="IPR001650">
    <property type="entry name" value="Helicase_C-like"/>
</dbReference>
<protein>
    <submittedName>
        <fullName evidence="14">Swr1 complex component</fullName>
        <ecNumber evidence="14">3.6.4.12</ecNumber>
    </submittedName>
</protein>
<evidence type="ECO:0000256" key="10">
    <source>
        <dbReference type="ARBA" id="ARBA00023242"/>
    </source>
</evidence>
<feature type="compositionally biased region" description="Polar residues" evidence="11">
    <location>
        <begin position="98"/>
        <end position="107"/>
    </location>
</feature>
<dbReference type="PROSITE" id="PS51194">
    <property type="entry name" value="HELICASE_CTER"/>
    <property type="match status" value="1"/>
</dbReference>
<dbReference type="InterPro" id="IPR014001">
    <property type="entry name" value="Helicase_ATP-bd"/>
</dbReference>
<keyword evidence="4 14" id="KW-0378">Hydrolase</keyword>
<evidence type="ECO:0000259" key="13">
    <source>
        <dbReference type="PROSITE" id="PS51194"/>
    </source>
</evidence>
<feature type="region of interest" description="Disordered" evidence="11">
    <location>
        <begin position="795"/>
        <end position="815"/>
    </location>
</feature>
<keyword evidence="8" id="KW-0238">DNA-binding</keyword>
<dbReference type="GO" id="GO:0003677">
    <property type="term" value="F:DNA binding"/>
    <property type="evidence" value="ECO:0007669"/>
    <property type="project" value="UniProtKB-KW"/>
</dbReference>
<name>A0A9W8B4R8_9FUNG</name>
<dbReference type="EC" id="3.6.4.12" evidence="14"/>
<dbReference type="SMART" id="SM00487">
    <property type="entry name" value="DEXDc"/>
    <property type="match status" value="1"/>
</dbReference>
<dbReference type="GO" id="GO:0042393">
    <property type="term" value="F:histone binding"/>
    <property type="evidence" value="ECO:0007669"/>
    <property type="project" value="TreeGrafter"/>
</dbReference>
<evidence type="ECO:0000256" key="9">
    <source>
        <dbReference type="ARBA" id="ARBA00023159"/>
    </source>
</evidence>
<evidence type="ECO:0000256" key="7">
    <source>
        <dbReference type="ARBA" id="ARBA00022853"/>
    </source>
</evidence>
<dbReference type="Gene3D" id="3.40.50.10810">
    <property type="entry name" value="Tandem AAA-ATPase domain"/>
    <property type="match status" value="1"/>
</dbReference>
<evidence type="ECO:0000256" key="1">
    <source>
        <dbReference type="ARBA" id="ARBA00004123"/>
    </source>
</evidence>
<keyword evidence="9" id="KW-0010">Activator</keyword>
<dbReference type="Proteomes" id="UP001151582">
    <property type="component" value="Unassembled WGS sequence"/>
</dbReference>
<reference evidence="14" key="1">
    <citation type="submission" date="2022-07" db="EMBL/GenBank/DDBJ databases">
        <title>Phylogenomic reconstructions and comparative analyses of Kickxellomycotina fungi.</title>
        <authorList>
            <person name="Reynolds N.K."/>
            <person name="Stajich J.E."/>
            <person name="Barry K."/>
            <person name="Grigoriev I.V."/>
            <person name="Crous P."/>
            <person name="Smith M.E."/>
        </authorList>
    </citation>
    <scope>NUCLEOTIDE SEQUENCE</scope>
    <source>
        <strain evidence="14">RSA 567</strain>
    </source>
</reference>
<comment type="similarity">
    <text evidence="2">Belongs to the SNF2/RAD54 helicase family. SWR1 subfamily.</text>
</comment>
<feature type="compositionally biased region" description="Polar residues" evidence="11">
    <location>
        <begin position="1495"/>
        <end position="1522"/>
    </location>
</feature>
<keyword evidence="15" id="KW-1185">Reference proteome</keyword>
<keyword evidence="3" id="KW-0547">Nucleotide-binding</keyword>
<organism evidence="14 15">
    <name type="scientific">Dimargaris verticillata</name>
    <dbReference type="NCBI Taxonomy" id="2761393"/>
    <lineage>
        <taxon>Eukaryota</taxon>
        <taxon>Fungi</taxon>
        <taxon>Fungi incertae sedis</taxon>
        <taxon>Zoopagomycota</taxon>
        <taxon>Kickxellomycotina</taxon>
        <taxon>Dimargaritomycetes</taxon>
        <taxon>Dimargaritales</taxon>
        <taxon>Dimargaritaceae</taxon>
        <taxon>Dimargaris</taxon>
    </lineage>
</organism>
<keyword evidence="7" id="KW-0156">Chromatin regulator</keyword>
<evidence type="ECO:0000256" key="8">
    <source>
        <dbReference type="ARBA" id="ARBA00023125"/>
    </source>
</evidence>
<keyword evidence="5" id="KW-0347">Helicase</keyword>
<dbReference type="InterPro" id="IPR027417">
    <property type="entry name" value="P-loop_NTPase"/>
</dbReference>
<dbReference type="GO" id="GO:0003678">
    <property type="term" value="F:DNA helicase activity"/>
    <property type="evidence" value="ECO:0007669"/>
    <property type="project" value="UniProtKB-EC"/>
</dbReference>
<dbReference type="GO" id="GO:0000812">
    <property type="term" value="C:Swr1 complex"/>
    <property type="evidence" value="ECO:0007669"/>
    <property type="project" value="TreeGrafter"/>
</dbReference>
<feature type="compositionally biased region" description="Basic residues" evidence="11">
    <location>
        <begin position="108"/>
        <end position="118"/>
    </location>
</feature>
<feature type="region of interest" description="Disordered" evidence="11">
    <location>
        <begin position="441"/>
        <end position="461"/>
    </location>
</feature>
<dbReference type="InterPro" id="IPR000330">
    <property type="entry name" value="SNF2_N"/>
</dbReference>
<comment type="caution">
    <text evidence="14">The sequence shown here is derived from an EMBL/GenBank/DDBJ whole genome shotgun (WGS) entry which is preliminary data.</text>
</comment>
<dbReference type="Pfam" id="PF07529">
    <property type="entry name" value="HSA"/>
    <property type="match status" value="1"/>
</dbReference>
<keyword evidence="10" id="KW-0539">Nucleus</keyword>
<feature type="domain" description="Helicase C-terminal" evidence="13">
    <location>
        <begin position="1318"/>
        <end position="1476"/>
    </location>
</feature>
<feature type="compositionally biased region" description="Polar residues" evidence="11">
    <location>
        <begin position="804"/>
        <end position="815"/>
    </location>
</feature>
<dbReference type="InterPro" id="IPR050520">
    <property type="entry name" value="INO80/SWR1_helicase"/>
</dbReference>
<dbReference type="PANTHER" id="PTHR45685">
    <property type="entry name" value="HELICASE SRCAP-RELATED"/>
    <property type="match status" value="1"/>
</dbReference>
<feature type="region of interest" description="Disordered" evidence="11">
    <location>
        <begin position="1495"/>
        <end position="1528"/>
    </location>
</feature>
<evidence type="ECO:0000256" key="6">
    <source>
        <dbReference type="ARBA" id="ARBA00022840"/>
    </source>
</evidence>
<feature type="compositionally biased region" description="Polar residues" evidence="11">
    <location>
        <begin position="277"/>
        <end position="300"/>
    </location>
</feature>
<evidence type="ECO:0000256" key="11">
    <source>
        <dbReference type="SAM" id="MobiDB-lite"/>
    </source>
</evidence>
<evidence type="ECO:0000313" key="14">
    <source>
        <dbReference type="EMBL" id="KAJ1981292.1"/>
    </source>
</evidence>
<feature type="region of interest" description="Disordered" evidence="11">
    <location>
        <begin position="1"/>
        <end position="122"/>
    </location>
</feature>
<dbReference type="InterPro" id="IPR038718">
    <property type="entry name" value="SNF2-like_sf"/>
</dbReference>
<dbReference type="CDD" id="cd18793">
    <property type="entry name" value="SF2_C_SNF"/>
    <property type="match status" value="1"/>
</dbReference>
<dbReference type="InterPro" id="IPR014012">
    <property type="entry name" value="HSA_dom"/>
</dbReference>
<evidence type="ECO:0000256" key="2">
    <source>
        <dbReference type="ARBA" id="ARBA00009220"/>
    </source>
</evidence>
<gene>
    <name evidence="14" type="primary">SWR1</name>
    <name evidence="14" type="ORF">H4R34_002129</name>
</gene>
<dbReference type="GO" id="GO:0016887">
    <property type="term" value="F:ATP hydrolysis activity"/>
    <property type="evidence" value="ECO:0007669"/>
    <property type="project" value="TreeGrafter"/>
</dbReference>
<dbReference type="SMART" id="SM00490">
    <property type="entry name" value="HELICc"/>
    <property type="match status" value="1"/>
</dbReference>
<feature type="domain" description="Helicase ATP-binding" evidence="12">
    <location>
        <begin position="620"/>
        <end position="785"/>
    </location>
</feature>
<dbReference type="Pfam" id="PF00271">
    <property type="entry name" value="Helicase_C"/>
    <property type="match status" value="1"/>
</dbReference>
<dbReference type="Pfam" id="PF00176">
    <property type="entry name" value="SNF2-rel_dom"/>
    <property type="match status" value="2"/>
</dbReference>
<dbReference type="Gene3D" id="3.40.50.300">
    <property type="entry name" value="P-loop containing nucleotide triphosphate hydrolases"/>
    <property type="match status" value="2"/>
</dbReference>
<evidence type="ECO:0000256" key="4">
    <source>
        <dbReference type="ARBA" id="ARBA00022801"/>
    </source>
</evidence>
<evidence type="ECO:0000259" key="12">
    <source>
        <dbReference type="PROSITE" id="PS51192"/>
    </source>
</evidence>
<dbReference type="EMBL" id="JANBQB010000131">
    <property type="protein sequence ID" value="KAJ1981292.1"/>
    <property type="molecule type" value="Genomic_DNA"/>
</dbReference>
<evidence type="ECO:0000256" key="5">
    <source>
        <dbReference type="ARBA" id="ARBA00022806"/>
    </source>
</evidence>
<dbReference type="OrthoDB" id="372624at2759"/>
<dbReference type="GO" id="GO:0006338">
    <property type="term" value="P:chromatin remodeling"/>
    <property type="evidence" value="ECO:0007669"/>
    <property type="project" value="TreeGrafter"/>
</dbReference>
<evidence type="ECO:0000313" key="15">
    <source>
        <dbReference type="Proteomes" id="UP001151582"/>
    </source>
</evidence>
<evidence type="ECO:0000256" key="3">
    <source>
        <dbReference type="ARBA" id="ARBA00022741"/>
    </source>
</evidence>
<dbReference type="GO" id="GO:0005524">
    <property type="term" value="F:ATP binding"/>
    <property type="evidence" value="ECO:0007669"/>
    <property type="project" value="UniProtKB-KW"/>
</dbReference>
<feature type="compositionally biased region" description="Low complexity" evidence="11">
    <location>
        <begin position="12"/>
        <end position="24"/>
    </location>
</feature>
<dbReference type="PROSITE" id="PS51192">
    <property type="entry name" value="HELICASE_ATP_BIND_1"/>
    <property type="match status" value="1"/>
</dbReference>
<accession>A0A9W8B4R8</accession>
<feature type="region of interest" description="Disordered" evidence="11">
    <location>
        <begin position="277"/>
        <end position="308"/>
    </location>
</feature>
<dbReference type="SUPFAM" id="SSF52540">
    <property type="entry name" value="P-loop containing nucleoside triphosphate hydrolases"/>
    <property type="match status" value="2"/>
</dbReference>
<dbReference type="InterPro" id="IPR049730">
    <property type="entry name" value="SNF2/RAD54-like_C"/>
</dbReference>
<sequence length="1627" mass="181662">MPKTTLKAKSLAPIADSSPAASISRHGKRRQAKEPADTARPLANGRSEPRQTRSQTVRQAFNDGTSPVRKSPRLARQLNSVPSTPTPKPKPKPKSIRTTRSPITSNTKGKRPVGRPRKCPLESVVRVSVPALPSTCPSAVLTLQNPIPCASNLPASAPGPSSAADAPNLVSRHSSPAASTSDSSDREPSDVPDQAESSDTDHHDTPFLPTPAYRPSKHSKYWLIRPGTQLRKPRRRLGGLQVFLESFVTLSDQSGYASPVEAAQQVRHDAKVQSQLARQTSSVAPSATHTATPPNNQPYSFRSFKAPIDPQKPQRNHWDVVLSHIHQHSKQRLLRTKELTACRRKMVKAIDKYWDLRRTTREKQTKYDQGRLRRLARWTGREVLKKWKAIETAVRQKLAAEELQRQQQQGQLQLQRMLEHSSKVLESQQRQWQLPIDKDSSSVATLDHGNNGDNTEAVTSDDMVIDYDTDESRDSELQALQAEQNVSLETLLETYRGYLTQQDANISSVQTDASHLTASLASNGESDSDSNTEDDADDSLLTLLQPSTDEQHSMELAEPSPPTVATCNVSPSAVLSHDTTDDQAMPTDETVACKESPVAIPFLLRGTLRSYQVEGLRWLVNLYYHNLNGILADEMGLGKTIQTIALLAYLACSAHVWGPHLIIVPTSVLMNWEREFHQWCPGFKVISYFGTPKERKALRQGWSKPNAFHVCITSYQLALQDQNVFRRKQWQYMILDEAHHIKNFRSKRWQTLLGFHARHRLLLTGTPLQNNLGELWSLLYFLMPTEMGPVPAGEIAPTAPNIPNRPTSHQGSKPTSLPAAGFASLYDFRQWFAQPIEQVLVSLADPNGSNGVMAGGASGLSAPLSGLARQAVQQLHTLLRPYLLRRLKAQVEHQLPQKYEHVVYCPLAKRQRYLYDDFMSRATTRQALTQGSYLSVIHCLMQLRKVCNHPDLFETRPIRSPWAIPRHRSPLVQYAPTDRIVRRCSALSVDGYWQTQDDNAINDTRSFIMSWLGQLTLVSDYDPTWAAAVQPLWDRASHVPVDVQQRTVTAATHRYTQLIAHGRAMQQRAAWHQHQRWAHMAYIQGRRWQQAHGVYRSSTLSLCRRLIQAAVQPSSVQSKGRDHLMSEDQQYWPRLAWVSNQLAYQYTVDTNLVAQAHAVIADSGHHQLSAPMTCVPNRSAGAWLHTASLDTYKGDCIATNGLIAVATVRSRMQQYDRILELFTFAVPAASVYPTVDPLRLGGFHSTAAHCRLPPALPVSLVSPAPSNLMGYTSEADRWLPLTQTVAFWAASLDALAPLRTRQSFVFPDKTLLQYDCGKLQKLALLLRELKAGHHRSLIFSQMTRVLDILEQFLNLHGYRYLRLDGATPVAQRWELTERFNRNARIDVFISSTRAGGLGINLTGADTVIFYDTDWNPFMDMQCQDRAHRIGQTKDVHIYRLISSATIEENILQKASEKRVLDQLVLQQGQFHTDALRKVDWKEVARDVLDQTLQSTASASQANGESLQTVNRSDSPGQASPTGSLDGWSQADFEQGLVQAEDAQDVNALSAAKTEMAQMDWGDFGALAALPCSSPPPAATDSPIASTRLQSAQLHELGEAGESMVENPDVGHVDDYIFETLERQIAAV</sequence>
<dbReference type="PANTHER" id="PTHR45685:SF1">
    <property type="entry name" value="HELICASE SRCAP"/>
    <property type="match status" value="1"/>
</dbReference>
<feature type="compositionally biased region" description="Low complexity" evidence="11">
    <location>
        <begin position="155"/>
        <end position="182"/>
    </location>
</feature>
<feature type="compositionally biased region" description="Polar residues" evidence="11">
    <location>
        <begin position="52"/>
        <end position="65"/>
    </location>
</feature>